<evidence type="ECO:0000256" key="2">
    <source>
        <dbReference type="ARBA" id="ARBA00008834"/>
    </source>
</evidence>
<dbReference type="InterPro" id="IPR012334">
    <property type="entry name" value="Pectin_lyas_fold"/>
</dbReference>
<evidence type="ECO:0000256" key="1">
    <source>
        <dbReference type="ARBA" id="ARBA00004191"/>
    </source>
</evidence>
<evidence type="ECO:0000256" key="6">
    <source>
        <dbReference type="ARBA" id="ARBA00022729"/>
    </source>
</evidence>
<keyword evidence="4" id="KW-0134">Cell wall</keyword>
<evidence type="ECO:0000256" key="4">
    <source>
        <dbReference type="ARBA" id="ARBA00022512"/>
    </source>
</evidence>
<evidence type="ECO:0000256" key="9">
    <source>
        <dbReference type="ARBA" id="ARBA00023295"/>
    </source>
</evidence>
<keyword evidence="9 13" id="KW-0326">Glycosidase</keyword>
<dbReference type="Proteomes" id="UP001177140">
    <property type="component" value="Unassembled WGS sequence"/>
</dbReference>
<evidence type="ECO:0000256" key="13">
    <source>
        <dbReference type="RuleBase" id="RU361169"/>
    </source>
</evidence>
<evidence type="ECO:0000256" key="10">
    <source>
        <dbReference type="ARBA" id="ARBA00023316"/>
    </source>
</evidence>
<evidence type="ECO:0000256" key="7">
    <source>
        <dbReference type="ARBA" id="ARBA00022737"/>
    </source>
</evidence>
<dbReference type="Pfam" id="PF00295">
    <property type="entry name" value="Glyco_hydro_28"/>
    <property type="match status" value="1"/>
</dbReference>
<dbReference type="GO" id="GO:0071555">
    <property type="term" value="P:cell wall organization"/>
    <property type="evidence" value="ECO:0007669"/>
    <property type="project" value="UniProtKB-KW"/>
</dbReference>
<protein>
    <recommendedName>
        <fullName evidence="3">endo-polygalacturonase</fullName>
        <ecNumber evidence="3">3.2.1.15</ecNumber>
    </recommendedName>
</protein>
<evidence type="ECO:0000256" key="5">
    <source>
        <dbReference type="ARBA" id="ARBA00022525"/>
    </source>
</evidence>
<evidence type="ECO:0000256" key="3">
    <source>
        <dbReference type="ARBA" id="ARBA00012736"/>
    </source>
</evidence>
<accession>A0AA41SH75</accession>
<keyword evidence="6" id="KW-0732">Signal</keyword>
<evidence type="ECO:0000256" key="12">
    <source>
        <dbReference type="PROSITE-ProRule" id="PRU10052"/>
    </source>
</evidence>
<keyword evidence="8 13" id="KW-0378">Hydrolase</keyword>
<comment type="subcellular location">
    <subcellularLocation>
        <location evidence="1">Secreted</location>
        <location evidence="1">Cell wall</location>
    </subcellularLocation>
</comment>
<dbReference type="PANTHER" id="PTHR31375">
    <property type="match status" value="1"/>
</dbReference>
<dbReference type="EC" id="3.2.1.15" evidence="3"/>
<dbReference type="EMBL" id="JAJJMA010150285">
    <property type="protein sequence ID" value="MCL7034810.1"/>
    <property type="molecule type" value="Genomic_DNA"/>
</dbReference>
<gene>
    <name evidence="14" type="ORF">MKW94_019575</name>
</gene>
<comment type="catalytic activity">
    <reaction evidence="11">
        <text>(1,4-alpha-D-galacturonosyl)n+m + H2O = (1,4-alpha-D-galacturonosyl)n + (1,4-alpha-D-galacturonosyl)m.</text>
        <dbReference type="EC" id="3.2.1.15"/>
    </reaction>
</comment>
<dbReference type="SUPFAM" id="SSF51126">
    <property type="entry name" value="Pectin lyase-like"/>
    <property type="match status" value="1"/>
</dbReference>
<evidence type="ECO:0000256" key="11">
    <source>
        <dbReference type="ARBA" id="ARBA00034074"/>
    </source>
</evidence>
<evidence type="ECO:0000313" key="14">
    <source>
        <dbReference type="EMBL" id="MCL7034810.1"/>
    </source>
</evidence>
<dbReference type="FunFam" id="2.160.20.10:FF:000032">
    <property type="entry name" value="Pectin lyase-like superfamily protein"/>
    <property type="match status" value="1"/>
</dbReference>
<dbReference type="GO" id="GO:0004650">
    <property type="term" value="F:polygalacturonase activity"/>
    <property type="evidence" value="ECO:0007669"/>
    <property type="project" value="UniProtKB-EC"/>
</dbReference>
<dbReference type="SMART" id="SM00710">
    <property type="entry name" value="PbH1"/>
    <property type="match status" value="6"/>
</dbReference>
<sequence>MSASVGATHFNVMEYGAVGNGKTDDSKAFLKAWSDTCAAEVPSAMVIPGGRTFLVKPLTFSGPCNSRSIFVQIFGTVIAPDMSSWDDDDDDQKSWLVFNSIYGLTVHGPGYVDGRGASWWQCRMDHRCSHAPTAFLAHNCNNLKINGLHFENSPMFHIVINGCDRVAISHIHITAPEESINTDGIHIGNSKNVYIDHSIIATGDDCISVGDNSYYVFISGIVCGPGHGISVGSLGEDKSLATVETVHVSGCHFKNTMNGARIKTWQGGSGYARDIRFEDIYFDSVDNPIIIDQYYCNGHGNCGNHTSAVKVSKVTFKGLRGTSTKEVAINLACSETVGCTDITVENVQVKHVERGIDTISYCVNAHGISQGPVTPPVPCLS</sequence>
<proteinExistence type="inferred from homology"/>
<comment type="similarity">
    <text evidence="2 13">Belongs to the glycosyl hydrolase 28 family.</text>
</comment>
<dbReference type="Gene3D" id="2.160.20.10">
    <property type="entry name" value="Single-stranded right-handed beta-helix, Pectin lyase-like"/>
    <property type="match status" value="1"/>
</dbReference>
<dbReference type="InterPro" id="IPR000743">
    <property type="entry name" value="Glyco_hydro_28"/>
</dbReference>
<evidence type="ECO:0000256" key="8">
    <source>
        <dbReference type="ARBA" id="ARBA00022801"/>
    </source>
</evidence>
<organism evidence="14 15">
    <name type="scientific">Papaver nudicaule</name>
    <name type="common">Iceland poppy</name>
    <dbReference type="NCBI Taxonomy" id="74823"/>
    <lineage>
        <taxon>Eukaryota</taxon>
        <taxon>Viridiplantae</taxon>
        <taxon>Streptophyta</taxon>
        <taxon>Embryophyta</taxon>
        <taxon>Tracheophyta</taxon>
        <taxon>Spermatophyta</taxon>
        <taxon>Magnoliopsida</taxon>
        <taxon>Ranunculales</taxon>
        <taxon>Papaveraceae</taxon>
        <taxon>Papaveroideae</taxon>
        <taxon>Papaver</taxon>
    </lineage>
</organism>
<dbReference type="AlphaFoldDB" id="A0AA41SH75"/>
<keyword evidence="7" id="KW-0677">Repeat</keyword>
<name>A0AA41SH75_PAPNU</name>
<reference evidence="14" key="1">
    <citation type="submission" date="2022-03" db="EMBL/GenBank/DDBJ databases">
        <title>A functionally conserved STORR gene fusion in Papaver species that diverged 16.8 million years ago.</title>
        <authorList>
            <person name="Catania T."/>
        </authorList>
    </citation>
    <scope>NUCLEOTIDE SEQUENCE</scope>
    <source>
        <strain evidence="14">S-191538</strain>
    </source>
</reference>
<dbReference type="GO" id="GO:0005975">
    <property type="term" value="P:carbohydrate metabolic process"/>
    <property type="evidence" value="ECO:0007669"/>
    <property type="project" value="InterPro"/>
</dbReference>
<keyword evidence="15" id="KW-1185">Reference proteome</keyword>
<dbReference type="InterPro" id="IPR011050">
    <property type="entry name" value="Pectin_lyase_fold/virulence"/>
</dbReference>
<keyword evidence="5" id="KW-0964">Secreted</keyword>
<keyword evidence="10" id="KW-0961">Cell wall biogenesis/degradation</keyword>
<feature type="active site" evidence="12">
    <location>
        <position position="227"/>
    </location>
</feature>
<dbReference type="PROSITE" id="PS00502">
    <property type="entry name" value="POLYGALACTURONASE"/>
    <property type="match status" value="1"/>
</dbReference>
<dbReference type="InterPro" id="IPR006626">
    <property type="entry name" value="PbH1"/>
</dbReference>
<comment type="caution">
    <text evidence="14">The sequence shown here is derived from an EMBL/GenBank/DDBJ whole genome shotgun (WGS) entry which is preliminary data.</text>
</comment>
<evidence type="ECO:0000313" key="15">
    <source>
        <dbReference type="Proteomes" id="UP001177140"/>
    </source>
</evidence>